<dbReference type="OrthoDB" id="10061772at2759"/>
<dbReference type="EMBL" id="RQTK01000526">
    <property type="protein sequence ID" value="RUS78184.1"/>
    <property type="molecule type" value="Genomic_DNA"/>
</dbReference>
<dbReference type="PROSITE" id="PS50238">
    <property type="entry name" value="RHOGAP"/>
    <property type="match status" value="1"/>
</dbReference>
<organism evidence="4 5">
    <name type="scientific">Elysia chlorotica</name>
    <name type="common">Eastern emerald elysia</name>
    <name type="synonym">Sea slug</name>
    <dbReference type="NCBI Taxonomy" id="188477"/>
    <lineage>
        <taxon>Eukaryota</taxon>
        <taxon>Metazoa</taxon>
        <taxon>Spiralia</taxon>
        <taxon>Lophotrochozoa</taxon>
        <taxon>Mollusca</taxon>
        <taxon>Gastropoda</taxon>
        <taxon>Heterobranchia</taxon>
        <taxon>Euthyneura</taxon>
        <taxon>Panpulmonata</taxon>
        <taxon>Sacoglossa</taxon>
        <taxon>Placobranchoidea</taxon>
        <taxon>Plakobranchidae</taxon>
        <taxon>Elysia</taxon>
    </lineage>
</organism>
<dbReference type="SMART" id="SM00324">
    <property type="entry name" value="RhoGAP"/>
    <property type="match status" value="1"/>
</dbReference>
<dbReference type="InterPro" id="IPR000198">
    <property type="entry name" value="RhoGAP_dom"/>
</dbReference>
<keyword evidence="5" id="KW-1185">Reference proteome</keyword>
<dbReference type="InterPro" id="IPR008936">
    <property type="entry name" value="Rho_GTPase_activation_prot"/>
</dbReference>
<dbReference type="PANTHER" id="PTHR14963:SF7">
    <property type="entry name" value="RHO GTPASE-ACTIVATING PROTEIN 19"/>
    <property type="match status" value="1"/>
</dbReference>
<comment type="caution">
    <text evidence="4">The sequence shown here is derived from an EMBL/GenBank/DDBJ whole genome shotgun (WGS) entry which is preliminary data.</text>
</comment>
<accession>A0A3S1B800</accession>
<dbReference type="GO" id="GO:0051056">
    <property type="term" value="P:regulation of small GTPase mediated signal transduction"/>
    <property type="evidence" value="ECO:0007669"/>
    <property type="project" value="TreeGrafter"/>
</dbReference>
<name>A0A3S1B800_ELYCH</name>
<gene>
    <name evidence="4" type="ORF">EGW08_014043</name>
</gene>
<dbReference type="GO" id="GO:0005096">
    <property type="term" value="F:GTPase activator activity"/>
    <property type="evidence" value="ECO:0007669"/>
    <property type="project" value="UniProtKB-KW"/>
</dbReference>
<dbReference type="AlphaFoldDB" id="A0A3S1B800"/>
<evidence type="ECO:0000256" key="1">
    <source>
        <dbReference type="ARBA" id="ARBA00022468"/>
    </source>
</evidence>
<proteinExistence type="predicted"/>
<sequence>MESSRRANPPENDFALLSTMDNLSRRQWEYVEEKYIARTQKCVPDKFLEMCHMHLAFLLDLSGDKLEQLLTTDNDSQNKKKLALGNAVNVFKKYKEKPSGLFGVPITEEGVSLMLPLIRFLKTEQNICKEGLFRKPGNRSRMNTLRETLIVQGTATRLDPEVYTPYDVAGVLKEFLRDLPEPLLTDKHMEAHRQIQEFGVNAKTEEALQRSGKKRLSALQLLMLLMPSASRKITLQMLWLLQRVSDCPETLMTPETLATIFAPIFFVDRKLEPQQMHDAVCKAEPALAFMIEHAHLLFKAPVELVVDLANYWNDLETGSPLTSEVCNKGQIRKSTSGRTLNTNVCYLDREASRCANEASNTQAELGRLYAHINSLPDTPHNLRIKKQLMKATTTPTGSASGKRHARSKSIGASIK</sequence>
<evidence type="ECO:0000259" key="3">
    <source>
        <dbReference type="PROSITE" id="PS50238"/>
    </source>
</evidence>
<dbReference type="PANTHER" id="PTHR14963">
    <property type="entry name" value="RHO GTPASE ACTIVATING PROTEIN 18,19-RELATED"/>
    <property type="match status" value="1"/>
</dbReference>
<dbReference type="SUPFAM" id="SSF48350">
    <property type="entry name" value="GTPase activation domain, GAP"/>
    <property type="match status" value="1"/>
</dbReference>
<evidence type="ECO:0000313" key="5">
    <source>
        <dbReference type="Proteomes" id="UP000271974"/>
    </source>
</evidence>
<dbReference type="Pfam" id="PF00620">
    <property type="entry name" value="RhoGAP"/>
    <property type="match status" value="1"/>
</dbReference>
<dbReference type="Proteomes" id="UP000271974">
    <property type="component" value="Unassembled WGS sequence"/>
</dbReference>
<dbReference type="Gene3D" id="1.10.555.10">
    <property type="entry name" value="Rho GTPase activation protein"/>
    <property type="match status" value="1"/>
</dbReference>
<keyword evidence="1" id="KW-0343">GTPase activation</keyword>
<evidence type="ECO:0000313" key="4">
    <source>
        <dbReference type="EMBL" id="RUS78184.1"/>
    </source>
</evidence>
<evidence type="ECO:0000256" key="2">
    <source>
        <dbReference type="SAM" id="MobiDB-lite"/>
    </source>
</evidence>
<dbReference type="GO" id="GO:0005737">
    <property type="term" value="C:cytoplasm"/>
    <property type="evidence" value="ECO:0007669"/>
    <property type="project" value="TreeGrafter"/>
</dbReference>
<dbReference type="STRING" id="188477.A0A3S1B800"/>
<feature type="region of interest" description="Disordered" evidence="2">
    <location>
        <begin position="391"/>
        <end position="415"/>
    </location>
</feature>
<feature type="non-terminal residue" evidence="4">
    <location>
        <position position="415"/>
    </location>
</feature>
<feature type="domain" description="Rho-GAP" evidence="3">
    <location>
        <begin position="104"/>
        <end position="298"/>
    </location>
</feature>
<dbReference type="GO" id="GO:0007165">
    <property type="term" value="P:signal transduction"/>
    <property type="evidence" value="ECO:0007669"/>
    <property type="project" value="InterPro"/>
</dbReference>
<reference evidence="4 5" key="1">
    <citation type="submission" date="2019-01" db="EMBL/GenBank/DDBJ databases">
        <title>A draft genome assembly of the solar-powered sea slug Elysia chlorotica.</title>
        <authorList>
            <person name="Cai H."/>
            <person name="Li Q."/>
            <person name="Fang X."/>
            <person name="Li J."/>
            <person name="Curtis N.E."/>
            <person name="Altenburger A."/>
            <person name="Shibata T."/>
            <person name="Feng M."/>
            <person name="Maeda T."/>
            <person name="Schwartz J.A."/>
            <person name="Shigenobu S."/>
            <person name="Lundholm N."/>
            <person name="Nishiyama T."/>
            <person name="Yang H."/>
            <person name="Hasebe M."/>
            <person name="Li S."/>
            <person name="Pierce S.K."/>
            <person name="Wang J."/>
        </authorList>
    </citation>
    <scope>NUCLEOTIDE SEQUENCE [LARGE SCALE GENOMIC DNA]</scope>
    <source>
        <strain evidence="4">EC2010</strain>
        <tissue evidence="4">Whole organism of an adult</tissue>
    </source>
</reference>
<protein>
    <recommendedName>
        <fullName evidence="3">Rho-GAP domain-containing protein</fullName>
    </recommendedName>
</protein>